<evidence type="ECO:0000313" key="12">
    <source>
        <dbReference type="EMBL" id="GFO04281.1"/>
    </source>
</evidence>
<evidence type="ECO:0000256" key="3">
    <source>
        <dbReference type="ARBA" id="ARBA00022737"/>
    </source>
</evidence>
<organism evidence="12 13">
    <name type="scientific">Plakobranchus ocellatus</name>
    <dbReference type="NCBI Taxonomy" id="259542"/>
    <lineage>
        <taxon>Eukaryota</taxon>
        <taxon>Metazoa</taxon>
        <taxon>Spiralia</taxon>
        <taxon>Lophotrochozoa</taxon>
        <taxon>Mollusca</taxon>
        <taxon>Gastropoda</taxon>
        <taxon>Heterobranchia</taxon>
        <taxon>Euthyneura</taxon>
        <taxon>Panpulmonata</taxon>
        <taxon>Sacoglossa</taxon>
        <taxon>Placobranchoidea</taxon>
        <taxon>Plakobranchidae</taxon>
        <taxon>Plakobranchus</taxon>
    </lineage>
</organism>
<dbReference type="Pfam" id="PF00028">
    <property type="entry name" value="Cadherin"/>
    <property type="match status" value="8"/>
</dbReference>
<dbReference type="FunFam" id="2.60.40.60:FF:000092">
    <property type="entry name" value="Protocadherin 8"/>
    <property type="match status" value="1"/>
</dbReference>
<proteinExistence type="predicted"/>
<comment type="caution">
    <text evidence="12">The sequence shown here is derived from an EMBL/GenBank/DDBJ whole genome shotgun (WGS) entry which is preliminary data.</text>
</comment>
<keyword evidence="3" id="KW-0677">Repeat</keyword>
<dbReference type="PANTHER" id="PTHR24026">
    <property type="entry name" value="FAT ATYPICAL CADHERIN-RELATED"/>
    <property type="match status" value="1"/>
</dbReference>
<dbReference type="GO" id="GO:0007156">
    <property type="term" value="P:homophilic cell adhesion via plasma membrane adhesion molecules"/>
    <property type="evidence" value="ECO:0007669"/>
    <property type="project" value="InterPro"/>
</dbReference>
<evidence type="ECO:0000256" key="8">
    <source>
        <dbReference type="SAM" id="MobiDB-lite"/>
    </source>
</evidence>
<keyword evidence="4 7" id="KW-0106">Calcium</keyword>
<keyword evidence="10" id="KW-0732">Signal</keyword>
<feature type="domain" description="Cadherin" evidence="11">
    <location>
        <begin position="944"/>
        <end position="1050"/>
    </location>
</feature>
<feature type="domain" description="Cadherin" evidence="11">
    <location>
        <begin position="825"/>
        <end position="943"/>
    </location>
</feature>
<dbReference type="InterPro" id="IPR020894">
    <property type="entry name" value="Cadherin_CS"/>
</dbReference>
<dbReference type="GO" id="GO:0005886">
    <property type="term" value="C:plasma membrane"/>
    <property type="evidence" value="ECO:0007669"/>
    <property type="project" value="UniProtKB-SubCell"/>
</dbReference>
<feature type="domain" description="Cadherin" evidence="11">
    <location>
        <begin position="481"/>
        <end position="596"/>
    </location>
</feature>
<dbReference type="PRINTS" id="PR00205">
    <property type="entry name" value="CADHERIN"/>
</dbReference>
<feature type="domain" description="Cadherin" evidence="11">
    <location>
        <begin position="596"/>
        <end position="708"/>
    </location>
</feature>
<feature type="domain" description="Cadherin" evidence="11">
    <location>
        <begin position="143"/>
        <end position="248"/>
    </location>
</feature>
<reference evidence="12 13" key="1">
    <citation type="journal article" date="2021" name="Elife">
        <title>Chloroplast acquisition without the gene transfer in kleptoplastic sea slugs, Plakobranchus ocellatus.</title>
        <authorList>
            <person name="Maeda T."/>
            <person name="Takahashi S."/>
            <person name="Yoshida T."/>
            <person name="Shimamura S."/>
            <person name="Takaki Y."/>
            <person name="Nagai Y."/>
            <person name="Toyoda A."/>
            <person name="Suzuki Y."/>
            <person name="Arimoto A."/>
            <person name="Ishii H."/>
            <person name="Satoh N."/>
            <person name="Nishiyama T."/>
            <person name="Hasebe M."/>
            <person name="Maruyama T."/>
            <person name="Minagawa J."/>
            <person name="Obokata J."/>
            <person name="Shigenobu S."/>
        </authorList>
    </citation>
    <scope>NUCLEOTIDE SEQUENCE [LARGE SCALE GENOMIC DNA]</scope>
</reference>
<evidence type="ECO:0000256" key="7">
    <source>
        <dbReference type="PROSITE-ProRule" id="PRU00043"/>
    </source>
</evidence>
<keyword evidence="2 9" id="KW-0812">Transmembrane</keyword>
<feature type="domain" description="Cadherin" evidence="11">
    <location>
        <begin position="709"/>
        <end position="828"/>
    </location>
</feature>
<feature type="domain" description="Cadherin" evidence="11">
    <location>
        <begin position="1380"/>
        <end position="1488"/>
    </location>
</feature>
<feature type="domain" description="Cadherin" evidence="11">
    <location>
        <begin position="1263"/>
        <end position="1376"/>
    </location>
</feature>
<dbReference type="Proteomes" id="UP000735302">
    <property type="component" value="Unassembled WGS sequence"/>
</dbReference>
<protein>
    <submittedName>
        <fullName evidence="12">Cadherin-87a</fullName>
    </submittedName>
</protein>
<evidence type="ECO:0000256" key="2">
    <source>
        <dbReference type="ARBA" id="ARBA00022692"/>
    </source>
</evidence>
<accession>A0AAV4A7Q3</accession>
<feature type="domain" description="Cadherin" evidence="11">
    <location>
        <begin position="1051"/>
        <end position="1261"/>
    </location>
</feature>
<feature type="domain" description="Cadherin" evidence="11">
    <location>
        <begin position="1619"/>
        <end position="1711"/>
    </location>
</feature>
<feature type="domain" description="Cadherin" evidence="11">
    <location>
        <begin position="256"/>
        <end position="364"/>
    </location>
</feature>
<keyword evidence="6 9" id="KW-0472">Membrane</keyword>
<evidence type="ECO:0000256" key="9">
    <source>
        <dbReference type="SAM" id="Phobius"/>
    </source>
</evidence>
<dbReference type="Gene3D" id="2.60.40.60">
    <property type="entry name" value="Cadherins"/>
    <property type="match status" value="15"/>
</dbReference>
<dbReference type="GO" id="GO:0005509">
    <property type="term" value="F:calcium ion binding"/>
    <property type="evidence" value="ECO:0007669"/>
    <property type="project" value="UniProtKB-UniRule"/>
</dbReference>
<evidence type="ECO:0000259" key="11">
    <source>
        <dbReference type="PROSITE" id="PS50268"/>
    </source>
</evidence>
<dbReference type="InterPro" id="IPR002126">
    <property type="entry name" value="Cadherin-like_dom"/>
</dbReference>
<feature type="domain" description="Cadherin" evidence="11">
    <location>
        <begin position="365"/>
        <end position="480"/>
    </location>
</feature>
<dbReference type="EMBL" id="BLXT01003738">
    <property type="protein sequence ID" value="GFO04281.1"/>
    <property type="molecule type" value="Genomic_DNA"/>
</dbReference>
<keyword evidence="5 9" id="KW-1133">Transmembrane helix</keyword>
<feature type="region of interest" description="Disordered" evidence="8">
    <location>
        <begin position="1120"/>
        <end position="1153"/>
    </location>
</feature>
<evidence type="ECO:0000256" key="4">
    <source>
        <dbReference type="ARBA" id="ARBA00022837"/>
    </source>
</evidence>
<feature type="domain" description="Cadherin" evidence="11">
    <location>
        <begin position="1524"/>
        <end position="1618"/>
    </location>
</feature>
<dbReference type="PANTHER" id="PTHR24026:SF126">
    <property type="entry name" value="PROTOCADHERIN FAT 4"/>
    <property type="match status" value="1"/>
</dbReference>
<evidence type="ECO:0000256" key="6">
    <source>
        <dbReference type="ARBA" id="ARBA00023136"/>
    </source>
</evidence>
<dbReference type="CDD" id="cd11304">
    <property type="entry name" value="Cadherin_repeat"/>
    <property type="match status" value="14"/>
</dbReference>
<name>A0AAV4A7Q3_9GAST</name>
<feature type="chain" id="PRO_5043898668" evidence="10">
    <location>
        <begin position="28"/>
        <end position="1859"/>
    </location>
</feature>
<evidence type="ECO:0000313" key="13">
    <source>
        <dbReference type="Proteomes" id="UP000735302"/>
    </source>
</evidence>
<evidence type="ECO:0000256" key="5">
    <source>
        <dbReference type="ARBA" id="ARBA00022989"/>
    </source>
</evidence>
<feature type="signal peptide" evidence="10">
    <location>
        <begin position="1"/>
        <end position="27"/>
    </location>
</feature>
<gene>
    <name evidence="12" type="ORF">PoB_003078600</name>
</gene>
<dbReference type="PROSITE" id="PS00232">
    <property type="entry name" value="CADHERIN_1"/>
    <property type="match status" value="4"/>
</dbReference>
<dbReference type="InterPro" id="IPR015919">
    <property type="entry name" value="Cadherin-like_sf"/>
</dbReference>
<feature type="compositionally biased region" description="Gly residues" evidence="8">
    <location>
        <begin position="1139"/>
        <end position="1148"/>
    </location>
</feature>
<keyword evidence="13" id="KW-1185">Reference proteome</keyword>
<dbReference type="SUPFAM" id="SSF49313">
    <property type="entry name" value="Cadherin-like"/>
    <property type="match status" value="15"/>
</dbReference>
<evidence type="ECO:0000256" key="1">
    <source>
        <dbReference type="ARBA" id="ARBA00004370"/>
    </source>
</evidence>
<comment type="subcellular location">
    <subcellularLocation>
        <location evidence="1">Membrane</location>
    </subcellularLocation>
</comment>
<dbReference type="SMART" id="SM00112">
    <property type="entry name" value="CA"/>
    <property type="match status" value="14"/>
</dbReference>
<feature type="domain" description="Cadherin" evidence="11">
    <location>
        <begin position="47"/>
        <end position="135"/>
    </location>
</feature>
<feature type="transmembrane region" description="Helical" evidence="9">
    <location>
        <begin position="1830"/>
        <end position="1856"/>
    </location>
</feature>
<evidence type="ECO:0000256" key="10">
    <source>
        <dbReference type="SAM" id="SignalP"/>
    </source>
</evidence>
<dbReference type="PROSITE" id="PS50268">
    <property type="entry name" value="CADHERIN_2"/>
    <property type="match status" value="14"/>
</dbReference>
<sequence length="1859" mass="205239">MASGHLRMGSLTLCTGLLLCMVGVIDAQSSVPIISNYSALNDRYFEELFPVGSVVGTIEATDPDGTGLFYYLIGDGGEYFSIGLRTGIITLKKELDFETDFEIKSTIRVVDESGQATSVDVKVFVNDENDNEPFFDDYGIFEEISESESVGFTVARIDVEDLDTKNDIISVVCNSSTLLFADACDKFAVQMSRESNKYWEGYIVLQKKLDFEERISYAILVTAYDGKYYESNEIHIEVVDVNDSPPQFVIAGPSIINEELPIGTVFQTVLAEDTDITEPSQIRYELINENIDRFQINPVTGALSNRVRLDYDNVAFPKNIPFELIIKARELQPDNITLGDGPLTTATVRIKVTVLDINDNTPTFDSNTYEARIDENIVSGANIPGLQMTVTDIDSGTFNSFDLVSLNHTDVFQIIPTEDASSASVTLFVVNSRRIDYEAGPRQYIVQVEARQNKVPNPVRTGTATVTINVDDVNDITPTFPAASYTRTVSELARGGSLIIDLNATDPEAGPFGTAGIRYQLYGNIPPHFTLDPISGVVRVADCATPGEVPCIDYERKQSYTLTVSATDNNGAADGRTRSVQLIIDVEDENDVRPAIEAIYERYILENERVTINPLRIDAVDPDTVGGPLTYSVQGDSTGLWQVTTQTDPTTGQLYGNITAIRPIVYQDAPNQQDGQFRFAVIVRDRQYQTTADVIINVLDINNNAPVFSPNEFVESIPENTLGEVSIIQVTATDGDAPTTGNGLLDITIGSGGRGKFYARPTQQQGNSFVADIYTTREATFNYEADSEYNMELVVRDRGTPESKVGTGRLTVYILDINNRNPIIRPSFASITVSENTPVGRSIHQVSASDRDDNNDLRYSFQADTATDGNGARVNVNNYDYRDLFRMDDITGEVFVNSALDRDRAASITFNLLVRDVAANPVQSGTGILLIHITEYNDQPPRFNSSQYNIVITEELNINSFIQNLYCTDEDDKIESYSLNQDQPRRPNFFSFYSTSGAMLIENRIDYDPPGNIETIQLTAYCADTGTPQLSASTKVTVTVLNINDNYPVFEQPLYRTEIPEGSAGGPLNVNIQASDLDRGDYGVVRYTLLDTNGPYDQFFSIDEITNCCIIQGNSALEKESDISPRQCGDSSDKCGSSSGNGGGGGSDDGSSSGKAVMVVVEEVMIEEEEEVVVMLKEEEVMMEEEVVMEKEEVMDKEEKQEAVRGEITIANNASFDREETGFFGLQVEAYDSPNNAAVRLRTSVPVYITIKDINDNCPIFTQRNGYSGTVPESAEPDTSIIDLIASDRDEGPNAQIVFAIKPGSGNPADTATLFTIGRTNGRILVRGQLRRRAGFYTFNVTATDLNGDNSTGQACSAEVPVTLEVKESLNSAPEWVRPPRRDFVIYVLESQYEGMLVYSAKAVDQNVGENGVVDYFFMDGDQLTHRTADFRINRVTGVIRAEVEFDREEQDTYYLTLLAKDRGNPASSSETTLTIVILDVDDNDPIFPMKDGRVTPLNLPEAGIQITNLGSSSPNGYLGKCLATDADSDHANNRIFYDLLATEDVRNYIEVDRQTCNVTLKRPVDEDVYPTLEFDIMAYNEKNDDTVRRYRTKRAVNPSIQHVIVTIPDVNDNPPVFTSNLYFGCISIDAPYRKTILEVSATDVDAGDDTRIRYSLEPSSQAQGFGIDPVVGSLYNTKSFRNAQRSYELDVLATDTLNTPARAKAMVFVTSPSNVVKLKVNRALTDVQPFSEQLVNTLEGTSNADIAFACIDNMRNHIDDDGDEVLTATDVFVTAVRRSGSNYEIYPADALVTMINDDREDDDSPFNAIYITEVEVEGDDDGFTLEEDAVLAILIISILLIFLALLLFCIACYCIKKK</sequence>